<dbReference type="AlphaFoldDB" id="A0A835BJ13"/>
<comment type="caution">
    <text evidence="4">The sequence shown here is derived from an EMBL/GenBank/DDBJ whole genome shotgun (WGS) entry which is preliminary data.</text>
</comment>
<feature type="domain" description="DUF3615" evidence="2">
    <location>
        <begin position="454"/>
        <end position="509"/>
    </location>
</feature>
<accession>A0A835BJ13</accession>
<dbReference type="OrthoDB" id="607685at2759"/>
<reference evidence="4" key="1">
    <citation type="submission" date="2020-07" db="EMBL/GenBank/DDBJ databases">
        <title>Genome sequence and genetic diversity analysis of an under-domesticated orphan crop, white fonio (Digitaria exilis).</title>
        <authorList>
            <person name="Bennetzen J.L."/>
            <person name="Chen S."/>
            <person name="Ma X."/>
            <person name="Wang X."/>
            <person name="Yssel A.E.J."/>
            <person name="Chaluvadi S.R."/>
            <person name="Johnson M."/>
            <person name="Gangashetty P."/>
            <person name="Hamidou F."/>
            <person name="Sanogo M.D."/>
            <person name="Zwaenepoel A."/>
            <person name="Wallace J."/>
            <person name="Van De Peer Y."/>
            <person name="Van Deynze A."/>
        </authorList>
    </citation>
    <scope>NUCLEOTIDE SEQUENCE</scope>
    <source>
        <tissue evidence="4">Leaves</tissue>
    </source>
</reference>
<evidence type="ECO:0000259" key="2">
    <source>
        <dbReference type="Pfam" id="PF12274"/>
    </source>
</evidence>
<gene>
    <name evidence="4" type="ORF">HU200_032762</name>
</gene>
<dbReference type="InterPro" id="IPR022059">
    <property type="entry name" value="DUF3615"/>
</dbReference>
<dbReference type="InterPro" id="IPR046527">
    <property type="entry name" value="PIR2-like_helical"/>
</dbReference>
<keyword evidence="5" id="KW-1185">Reference proteome</keyword>
<evidence type="ECO:0000313" key="5">
    <source>
        <dbReference type="Proteomes" id="UP000636709"/>
    </source>
</evidence>
<evidence type="ECO:0000256" key="1">
    <source>
        <dbReference type="SAM" id="MobiDB-lite"/>
    </source>
</evidence>
<dbReference type="PANTHER" id="PTHR33120">
    <property type="entry name" value="EXPRESSED PROTEIN-RELATED"/>
    <property type="match status" value="1"/>
</dbReference>
<dbReference type="Pfam" id="PF20235">
    <property type="entry name" value="PIR2-like_helical"/>
    <property type="match status" value="1"/>
</dbReference>
<dbReference type="Proteomes" id="UP000636709">
    <property type="component" value="Unassembled WGS sequence"/>
</dbReference>
<sequence>MYRSRKEKEGRKEGRGKKQIDMDDDVNSIRRRFIDGFYEEASRRLPLKEIPGLDGCICAGSLCVGLPLAIALARRDSTTSRSQQQRMDDGGNLRDALRIAAAQYPSGLLAAVIAKLQGTEDGRSLSPARDVSEVMGLLANPWPPATPPLSMDFWCRPNNGSTTCTRGDDGTLTIAACVGGGGGGDLVATLTIPPPAPPVVRDLGCITHITFHSATDMMHDASPCTHVLLLKQLCLLDAIHATYIRALAVLPSCSPRLLRALLVAGHCYGPMDLVPNIVVSTAWYDMAFPLAEPDQQLPQGILDTRPVYRLASRSLQGLVAMASATCGCRSTHESLELLHSLDCDLSRCHGTTCSSSSSISYAATAKTAKHPQHAAFGSFLASLTNDKLARLSCVLPADGGVISEAQWRQLNTILDEQSFSEPLPHHLTAPICLLSPSGSVHVSNKKFYFKAKLDFEPSYQVDIVCGVWQSNASFGPNVYHANFLANTDAAAGNAMTLPHERTLFFAEFWKAPSPEDV</sequence>
<dbReference type="EMBL" id="JACEFO010001785">
    <property type="protein sequence ID" value="KAF8702387.1"/>
    <property type="molecule type" value="Genomic_DNA"/>
</dbReference>
<proteinExistence type="predicted"/>
<feature type="region of interest" description="Disordered" evidence="1">
    <location>
        <begin position="1"/>
        <end position="20"/>
    </location>
</feature>
<dbReference type="Pfam" id="PF12274">
    <property type="entry name" value="DUF3615"/>
    <property type="match status" value="1"/>
</dbReference>
<protein>
    <submittedName>
        <fullName evidence="4">Uncharacterized protein</fullName>
    </submittedName>
</protein>
<evidence type="ECO:0000259" key="3">
    <source>
        <dbReference type="Pfam" id="PF20235"/>
    </source>
</evidence>
<dbReference type="PANTHER" id="PTHR33120:SF42">
    <property type="entry name" value="OS12G0105000 PROTEIN"/>
    <property type="match status" value="1"/>
</dbReference>
<feature type="domain" description="PIR2-like helical" evidence="3">
    <location>
        <begin position="237"/>
        <end position="346"/>
    </location>
</feature>
<name>A0A835BJ13_9POAL</name>
<evidence type="ECO:0000313" key="4">
    <source>
        <dbReference type="EMBL" id="KAF8702387.1"/>
    </source>
</evidence>
<organism evidence="4 5">
    <name type="scientific">Digitaria exilis</name>
    <dbReference type="NCBI Taxonomy" id="1010633"/>
    <lineage>
        <taxon>Eukaryota</taxon>
        <taxon>Viridiplantae</taxon>
        <taxon>Streptophyta</taxon>
        <taxon>Embryophyta</taxon>
        <taxon>Tracheophyta</taxon>
        <taxon>Spermatophyta</taxon>
        <taxon>Magnoliopsida</taxon>
        <taxon>Liliopsida</taxon>
        <taxon>Poales</taxon>
        <taxon>Poaceae</taxon>
        <taxon>PACMAD clade</taxon>
        <taxon>Panicoideae</taxon>
        <taxon>Panicodae</taxon>
        <taxon>Paniceae</taxon>
        <taxon>Anthephorinae</taxon>
        <taxon>Digitaria</taxon>
    </lineage>
</organism>